<dbReference type="Proteomes" id="UP000494163">
    <property type="component" value="Chromosome X"/>
</dbReference>
<evidence type="ECO:0000313" key="2">
    <source>
        <dbReference type="EMBL" id="ALC48407.1"/>
    </source>
</evidence>
<keyword evidence="3" id="KW-1185">Reference proteome</keyword>
<evidence type="ECO:0000313" key="3">
    <source>
        <dbReference type="Proteomes" id="UP000494163"/>
    </source>
</evidence>
<evidence type="ECO:0000259" key="1">
    <source>
        <dbReference type="Pfam" id="PF16013"/>
    </source>
</evidence>
<proteinExistence type="predicted"/>
<reference evidence="2 3" key="1">
    <citation type="submission" date="2015-08" db="EMBL/GenBank/DDBJ databases">
        <title>Ancestral chromatin configuration constrains chromatin evolution on differentiating sex chromosomes in Drosophila.</title>
        <authorList>
            <person name="Zhou Q."/>
            <person name="Bachtrog D."/>
        </authorList>
    </citation>
    <scope>NUCLEOTIDE SEQUENCE [LARGE SCALE GENOMIC DNA]</scope>
    <source>
        <tissue evidence="2">Whole larvae</tissue>
    </source>
</reference>
<accession>A0A0M4F8N8</accession>
<dbReference type="STRING" id="30019.A0A0M4F8N8"/>
<dbReference type="PANTHER" id="PTHR21115">
    <property type="entry name" value="GH06117P-RELATED"/>
    <property type="match status" value="1"/>
</dbReference>
<dbReference type="InterPro" id="IPR031962">
    <property type="entry name" value="DUF4781"/>
</dbReference>
<protein>
    <submittedName>
        <fullName evidence="2">CG7730</fullName>
    </submittedName>
</protein>
<gene>
    <name evidence="2" type="ORF">Dbus_chrXg263</name>
</gene>
<organism evidence="2 3">
    <name type="scientific">Drosophila busckii</name>
    <name type="common">Fruit fly</name>
    <dbReference type="NCBI Taxonomy" id="30019"/>
    <lineage>
        <taxon>Eukaryota</taxon>
        <taxon>Metazoa</taxon>
        <taxon>Ecdysozoa</taxon>
        <taxon>Arthropoda</taxon>
        <taxon>Hexapoda</taxon>
        <taxon>Insecta</taxon>
        <taxon>Pterygota</taxon>
        <taxon>Neoptera</taxon>
        <taxon>Endopterygota</taxon>
        <taxon>Diptera</taxon>
        <taxon>Brachycera</taxon>
        <taxon>Muscomorpha</taxon>
        <taxon>Ephydroidea</taxon>
        <taxon>Drosophilidae</taxon>
        <taxon>Drosophila</taxon>
    </lineage>
</organism>
<sequence>MTRNAYDVQRDFALSSGLRSEIIWDSLSAEQADVLKQKIENLICETPQSNAKQLEKQREQLYTNVWQQRKYTNGNLLSSIIYVLVCAETDEDAALQSKDYSCHPVIRTRKCLQSNNSNNSEGCCMVFVDEHARVYTSWQRYLKNNALPKGMLIAPKGGVYNGDDDVQLTVQPTPAYGLKQKIIKAGDGLATTAGLMASVPIAASIAVPLAPPLLLAASVVGVGSAAYSTVRAVGRLLDRRWHAQSTSLRDAEARSSWLGVAGGVVSLGASGATKILSTSPNAAAQIAVRGMNVGSLVLNGGSLANGVYELYLKVSDEQLLSSYDVLQLANSLLLFTHSINNLRLANKMTTGGSMRRLVRQHSRKAYERISLASRRAESSSKFDIVRTLNDIPLKETLLGLHQLHGQLAQGASVVGALSATGLLPNFLQLGAGGTLQLQLDSLLQQFGQQFVQQIGHFSSFLDILEAMMRYFSDKALQLLLQLARSFVEQQVDTIDRHLHTFVSTELVLYRLLMHCVKNYEHCAVEFLEQRREEILNVITNHFAALQAAPSSARKYKCPECKGFYTISNL</sequence>
<dbReference type="PANTHER" id="PTHR21115:SF0">
    <property type="entry name" value="GH06117P-RELATED"/>
    <property type="match status" value="1"/>
</dbReference>
<dbReference type="Pfam" id="PF16013">
    <property type="entry name" value="DUF4781"/>
    <property type="match status" value="1"/>
</dbReference>
<dbReference type="AlphaFoldDB" id="A0A0M4F8N8"/>
<feature type="domain" description="DUF4781" evidence="1">
    <location>
        <begin position="103"/>
        <end position="389"/>
    </location>
</feature>
<dbReference type="EMBL" id="CP012528">
    <property type="protein sequence ID" value="ALC48407.1"/>
    <property type="molecule type" value="Genomic_DNA"/>
</dbReference>
<name>A0A0M4F8N8_DROBS</name>
<dbReference type="OMA" id="TNYSCHP"/>
<dbReference type="OrthoDB" id="6512497at2759"/>